<evidence type="ECO:0000313" key="8">
    <source>
        <dbReference type="Proteomes" id="UP000186341"/>
    </source>
</evidence>
<keyword evidence="3 6" id="KW-0812">Transmembrane</keyword>
<dbReference type="Pfam" id="PF02653">
    <property type="entry name" value="BPD_transp_2"/>
    <property type="match status" value="1"/>
</dbReference>
<dbReference type="GO" id="GO:0005886">
    <property type="term" value="C:plasma membrane"/>
    <property type="evidence" value="ECO:0007669"/>
    <property type="project" value="UniProtKB-SubCell"/>
</dbReference>
<dbReference type="GeneID" id="82203821"/>
<gene>
    <name evidence="7" type="ORF">BO222_11830</name>
</gene>
<protein>
    <submittedName>
        <fullName evidence="7">Branched-chain amino acid ABC transporter permease</fullName>
    </submittedName>
</protein>
<evidence type="ECO:0000256" key="5">
    <source>
        <dbReference type="ARBA" id="ARBA00023136"/>
    </source>
</evidence>
<feature type="transmembrane region" description="Helical" evidence="6">
    <location>
        <begin position="12"/>
        <end position="33"/>
    </location>
</feature>
<keyword evidence="2" id="KW-1003">Cell membrane</keyword>
<keyword evidence="5 6" id="KW-0472">Membrane</keyword>
<evidence type="ECO:0000256" key="2">
    <source>
        <dbReference type="ARBA" id="ARBA00022475"/>
    </source>
</evidence>
<evidence type="ECO:0000256" key="1">
    <source>
        <dbReference type="ARBA" id="ARBA00004651"/>
    </source>
</evidence>
<dbReference type="GO" id="GO:0015658">
    <property type="term" value="F:branched-chain amino acid transmembrane transporter activity"/>
    <property type="evidence" value="ECO:0007669"/>
    <property type="project" value="InterPro"/>
</dbReference>
<evidence type="ECO:0000256" key="6">
    <source>
        <dbReference type="SAM" id="Phobius"/>
    </source>
</evidence>
<dbReference type="AlphaFoldDB" id="A0A1U7NCZ8"/>
<reference evidence="7 8" key="1">
    <citation type="submission" date="2016-11" db="EMBL/GenBank/DDBJ databases">
        <title>Description of two novel members of the family Erysipelotrichaceae: Ileibacterium lipovorans gen. nov., sp. nov. and Dubosiella newyorkensis, gen. nov., sp. nov.</title>
        <authorList>
            <person name="Cox L.M."/>
            <person name="Sohn J."/>
            <person name="Tyrrell K.L."/>
            <person name="Citron D.M."/>
            <person name="Lawson P.A."/>
            <person name="Patel N.B."/>
            <person name="Iizumi T."/>
            <person name="Perez-Perez G.I."/>
            <person name="Goldstein E.J."/>
            <person name="Blaser M.J."/>
        </authorList>
    </citation>
    <scope>NUCLEOTIDE SEQUENCE [LARGE SCALE GENOMIC DNA]</scope>
    <source>
        <strain evidence="7 8">NYU-BL-A3</strain>
    </source>
</reference>
<evidence type="ECO:0000256" key="4">
    <source>
        <dbReference type="ARBA" id="ARBA00022989"/>
    </source>
</evidence>
<dbReference type="RefSeq" id="WP_075820964.1">
    <property type="nucleotide sequence ID" value="NZ_CAJUTZ010000003.1"/>
</dbReference>
<feature type="transmembrane region" description="Helical" evidence="6">
    <location>
        <begin position="243"/>
        <end position="268"/>
    </location>
</feature>
<organism evidence="7 8">
    <name type="scientific">Ileibacterium valens</name>
    <dbReference type="NCBI Taxonomy" id="1862668"/>
    <lineage>
        <taxon>Bacteria</taxon>
        <taxon>Bacillati</taxon>
        <taxon>Bacillota</taxon>
        <taxon>Erysipelotrichia</taxon>
        <taxon>Erysipelotrichales</taxon>
        <taxon>Erysipelotrichaceae</taxon>
        <taxon>Ileibacterium</taxon>
    </lineage>
</organism>
<dbReference type="InterPro" id="IPR043428">
    <property type="entry name" value="LivM-like"/>
</dbReference>
<dbReference type="PANTHER" id="PTHR30482:SF10">
    <property type="entry name" value="HIGH-AFFINITY BRANCHED-CHAIN AMINO ACID TRANSPORT PROTEIN BRAE"/>
    <property type="match status" value="1"/>
</dbReference>
<feature type="transmembrane region" description="Helical" evidence="6">
    <location>
        <begin position="40"/>
        <end position="58"/>
    </location>
</feature>
<dbReference type="OrthoDB" id="9789927at2"/>
<proteinExistence type="predicted"/>
<feature type="transmembrane region" description="Helical" evidence="6">
    <location>
        <begin position="280"/>
        <end position="299"/>
    </location>
</feature>
<feature type="transmembrane region" description="Helical" evidence="6">
    <location>
        <begin position="158"/>
        <end position="176"/>
    </location>
</feature>
<feature type="transmembrane region" description="Helical" evidence="6">
    <location>
        <begin position="64"/>
        <end position="82"/>
    </location>
</feature>
<comment type="subcellular location">
    <subcellularLocation>
        <location evidence="1">Cell membrane</location>
        <topology evidence="1">Multi-pass membrane protein</topology>
    </subcellularLocation>
</comment>
<feature type="transmembrane region" description="Helical" evidence="6">
    <location>
        <begin position="206"/>
        <end position="228"/>
    </location>
</feature>
<keyword evidence="4 6" id="KW-1133">Transmembrane helix</keyword>
<dbReference type="EMBL" id="MPJW01000260">
    <property type="protein sequence ID" value="OLU36730.1"/>
    <property type="molecule type" value="Genomic_DNA"/>
</dbReference>
<sequence>MSKNLLSRTNIIWTVLVLVLFALMTLLMQMGIINSYYQSVIFNICINIILAVSLNLIVGICGQFSLGHAGFMAIGAYSAGIITKMIPNYWGMLLGILVGFVISTVAALIVSIPTLRLKGDYLAIATLGFSEIIRICIQNMKITNGAAGLTGIPQLTTWPIFFFCMILAIMICTSFVKSAPGRACIAINDDEIAAEAMGINTTRFKVIAFVVGAILASLAGAIMANYFYVLTPGQFTFNRSIDILVMVVFGGMGSMSASVIAAILIGLLNMYLQQFTDLRMIIYGAALVLMMIFRPQGILGTWEFSLEKLLEKWKARASNKGSRRRYYG</sequence>
<accession>A0A1U7NCZ8</accession>
<dbReference type="Proteomes" id="UP000186341">
    <property type="component" value="Unassembled WGS sequence"/>
</dbReference>
<evidence type="ECO:0000313" key="7">
    <source>
        <dbReference type="EMBL" id="OLU36730.1"/>
    </source>
</evidence>
<dbReference type="CDD" id="cd06581">
    <property type="entry name" value="TM_PBP1_LivM_like"/>
    <property type="match status" value="1"/>
</dbReference>
<feature type="transmembrane region" description="Helical" evidence="6">
    <location>
        <begin position="89"/>
        <end position="112"/>
    </location>
</feature>
<comment type="caution">
    <text evidence="7">The sequence shown here is derived from an EMBL/GenBank/DDBJ whole genome shotgun (WGS) entry which is preliminary data.</text>
</comment>
<dbReference type="PANTHER" id="PTHR30482">
    <property type="entry name" value="HIGH-AFFINITY BRANCHED-CHAIN AMINO ACID TRANSPORT SYSTEM PERMEASE"/>
    <property type="match status" value="1"/>
</dbReference>
<dbReference type="InterPro" id="IPR001851">
    <property type="entry name" value="ABC_transp_permease"/>
</dbReference>
<name>A0A1U7NCZ8_9FIRM</name>
<keyword evidence="8" id="KW-1185">Reference proteome</keyword>
<evidence type="ECO:0000256" key="3">
    <source>
        <dbReference type="ARBA" id="ARBA00022692"/>
    </source>
</evidence>